<feature type="region of interest" description="Disordered" evidence="1">
    <location>
        <begin position="1"/>
        <end position="20"/>
    </location>
</feature>
<evidence type="ECO:0000259" key="2">
    <source>
        <dbReference type="Pfam" id="PF14261"/>
    </source>
</evidence>
<sequence length="77" mass="9005">METIADELREKGKEEGKKEGRKEELVDVLKTFLEDRFGEIPDEISTKIENSSMEELEKLKDNFFKIENIEDVGEILE</sequence>
<feature type="domain" description="DUF4351" evidence="2">
    <location>
        <begin position="18"/>
        <end position="72"/>
    </location>
</feature>
<gene>
    <name evidence="3" type="ORF">SAMN04488692_1525</name>
</gene>
<evidence type="ECO:0000313" key="3">
    <source>
        <dbReference type="EMBL" id="SDM53046.1"/>
    </source>
</evidence>
<organism evidence="3 4">
    <name type="scientific">Halarsenatibacter silvermanii</name>
    <dbReference type="NCBI Taxonomy" id="321763"/>
    <lineage>
        <taxon>Bacteria</taxon>
        <taxon>Bacillati</taxon>
        <taxon>Bacillota</taxon>
        <taxon>Clostridia</taxon>
        <taxon>Halanaerobiales</taxon>
        <taxon>Halarsenatibacteraceae</taxon>
        <taxon>Halarsenatibacter</taxon>
    </lineage>
</organism>
<dbReference type="AlphaFoldDB" id="A0A1G9TZG5"/>
<accession>A0A1G9TZG5</accession>
<dbReference type="Pfam" id="PF14261">
    <property type="entry name" value="DUF4351"/>
    <property type="match status" value="1"/>
</dbReference>
<name>A0A1G9TZG5_9FIRM</name>
<evidence type="ECO:0000313" key="4">
    <source>
        <dbReference type="Proteomes" id="UP000199476"/>
    </source>
</evidence>
<reference evidence="3 4" key="1">
    <citation type="submission" date="2016-10" db="EMBL/GenBank/DDBJ databases">
        <authorList>
            <person name="de Groot N.N."/>
        </authorList>
    </citation>
    <scope>NUCLEOTIDE SEQUENCE [LARGE SCALE GENOMIC DNA]</scope>
    <source>
        <strain evidence="3 4">SLAS-1</strain>
    </source>
</reference>
<dbReference type="Proteomes" id="UP000199476">
    <property type="component" value="Unassembled WGS sequence"/>
</dbReference>
<dbReference type="STRING" id="321763.SAMN04488692_1525"/>
<evidence type="ECO:0000256" key="1">
    <source>
        <dbReference type="SAM" id="MobiDB-lite"/>
    </source>
</evidence>
<proteinExistence type="predicted"/>
<protein>
    <recommendedName>
        <fullName evidence="2">DUF4351 domain-containing protein</fullName>
    </recommendedName>
</protein>
<dbReference type="InterPro" id="IPR025587">
    <property type="entry name" value="DUF4351"/>
</dbReference>
<dbReference type="EMBL" id="FNGO01000052">
    <property type="protein sequence ID" value="SDM53046.1"/>
    <property type="molecule type" value="Genomic_DNA"/>
</dbReference>
<keyword evidence="4" id="KW-1185">Reference proteome</keyword>